<dbReference type="AlphaFoldDB" id="A0A6J6E6P4"/>
<dbReference type="EMBL" id="CAEZTT010000012">
    <property type="protein sequence ID" value="CAB4569973.1"/>
    <property type="molecule type" value="Genomic_DNA"/>
</dbReference>
<gene>
    <name evidence="1" type="ORF">UFOPK1726_00213</name>
</gene>
<evidence type="ECO:0000313" key="1">
    <source>
        <dbReference type="EMBL" id="CAB4569973.1"/>
    </source>
</evidence>
<sequence length="93" mass="9521">MSCGLTAITINSADVIARSSAIATLSDFVAALTLVSSLSETEICNWASADLAAAISAVPIAPTPITTTFRICAPFNSVNQYGEARFPLAAPMG</sequence>
<name>A0A6J6E6P4_9ZZZZ</name>
<protein>
    <submittedName>
        <fullName evidence="1">Unannotated protein</fullName>
    </submittedName>
</protein>
<organism evidence="1">
    <name type="scientific">freshwater metagenome</name>
    <dbReference type="NCBI Taxonomy" id="449393"/>
    <lineage>
        <taxon>unclassified sequences</taxon>
        <taxon>metagenomes</taxon>
        <taxon>ecological metagenomes</taxon>
    </lineage>
</organism>
<proteinExistence type="predicted"/>
<reference evidence="1" key="1">
    <citation type="submission" date="2020-05" db="EMBL/GenBank/DDBJ databases">
        <authorList>
            <person name="Chiriac C."/>
            <person name="Salcher M."/>
            <person name="Ghai R."/>
            <person name="Kavagutti S V."/>
        </authorList>
    </citation>
    <scope>NUCLEOTIDE SEQUENCE</scope>
</reference>
<accession>A0A6J6E6P4</accession>